<evidence type="ECO:0000256" key="1">
    <source>
        <dbReference type="SAM" id="MobiDB-lite"/>
    </source>
</evidence>
<feature type="compositionally biased region" description="Polar residues" evidence="1">
    <location>
        <begin position="34"/>
        <end position="44"/>
    </location>
</feature>
<accession>A0A2T8KSE9</accession>
<dbReference type="AlphaFoldDB" id="A0A2T8KSE9"/>
<name>A0A2T8KSE9_9POAL</name>
<protein>
    <submittedName>
        <fullName evidence="2">Uncharacterized protein</fullName>
    </submittedName>
</protein>
<feature type="region of interest" description="Disordered" evidence="1">
    <location>
        <begin position="1"/>
        <end position="44"/>
    </location>
</feature>
<evidence type="ECO:0000313" key="2">
    <source>
        <dbReference type="EMBL" id="PVH65095.1"/>
    </source>
</evidence>
<dbReference type="Gramene" id="PVH65095">
    <property type="protein sequence ID" value="PVH65095"/>
    <property type="gene ID" value="PAHAL_2G422500"/>
</dbReference>
<proteinExistence type="predicted"/>
<gene>
    <name evidence="2" type="ORF">PAHAL_2G422500</name>
</gene>
<sequence length="181" mass="19532">MQGKGSWRPGAGELHGGPAGAADRERPPTAALDDSSSLTPPLTGRASLTSAQARIVSWRPVGGRQPSAAQLRDRDSRDFSNILFLLFLPVDRSSAPISPVEFHQRRRGAARSTAAPYDRTNSESLKSELPRLTVTRIARNNGVSCHQRGQRQALLSSVERAITLLVLVLGPGSGWLVSYQQ</sequence>
<dbReference type="Proteomes" id="UP000243499">
    <property type="component" value="Chromosome 2"/>
</dbReference>
<dbReference type="EMBL" id="CM008047">
    <property type="protein sequence ID" value="PVH65095.1"/>
    <property type="molecule type" value="Genomic_DNA"/>
</dbReference>
<organism evidence="2">
    <name type="scientific">Panicum hallii</name>
    <dbReference type="NCBI Taxonomy" id="206008"/>
    <lineage>
        <taxon>Eukaryota</taxon>
        <taxon>Viridiplantae</taxon>
        <taxon>Streptophyta</taxon>
        <taxon>Embryophyta</taxon>
        <taxon>Tracheophyta</taxon>
        <taxon>Spermatophyta</taxon>
        <taxon>Magnoliopsida</taxon>
        <taxon>Liliopsida</taxon>
        <taxon>Poales</taxon>
        <taxon>Poaceae</taxon>
        <taxon>PACMAD clade</taxon>
        <taxon>Panicoideae</taxon>
        <taxon>Panicodae</taxon>
        <taxon>Paniceae</taxon>
        <taxon>Panicinae</taxon>
        <taxon>Panicum</taxon>
        <taxon>Panicum sect. Panicum</taxon>
    </lineage>
</organism>
<reference evidence="2" key="1">
    <citation type="submission" date="2018-04" db="EMBL/GenBank/DDBJ databases">
        <title>WGS assembly of Panicum hallii.</title>
        <authorList>
            <person name="Lovell J."/>
            <person name="Jenkins J."/>
            <person name="Lowry D."/>
            <person name="Mamidi S."/>
            <person name="Sreedasyam A."/>
            <person name="Weng X."/>
            <person name="Barry K."/>
            <person name="Bonette J."/>
            <person name="Campitelli B."/>
            <person name="Daum C."/>
            <person name="Gordon S."/>
            <person name="Gould B."/>
            <person name="Lipzen A."/>
            <person name="Macqueen A."/>
            <person name="Palacio-Mejia J."/>
            <person name="Plott C."/>
            <person name="Shakirov E."/>
            <person name="Shu S."/>
            <person name="Yoshinaga Y."/>
            <person name="Zane M."/>
            <person name="Rokhsar D."/>
            <person name="Grimwood J."/>
            <person name="Schmutz J."/>
            <person name="Juenger T."/>
        </authorList>
    </citation>
    <scope>NUCLEOTIDE SEQUENCE [LARGE SCALE GENOMIC DNA]</scope>
    <source>
        <strain evidence="2">FIL2</strain>
    </source>
</reference>
<feature type="region of interest" description="Disordered" evidence="1">
    <location>
        <begin position="106"/>
        <end position="125"/>
    </location>
</feature>